<dbReference type="PANTHER" id="PTHR48079">
    <property type="entry name" value="PROTEIN YEEZ"/>
    <property type="match status" value="1"/>
</dbReference>
<dbReference type="AlphaFoldDB" id="G0M8E1"/>
<dbReference type="InterPro" id="IPR036291">
    <property type="entry name" value="NAD(P)-bd_dom_sf"/>
</dbReference>
<dbReference type="eggNOG" id="KOG1430">
    <property type="taxonomic scope" value="Eukaryota"/>
</dbReference>
<sequence length="385" mass="42762">MITEAVHMTTVFLGRYVIVGGGGFLGAKVIEGLRSSGFVGEITVVDPNPQVFKTIDFDPSQVNYIEGSFLDNKVLDKALKGADAVFHLASVGHTGLVAGNRDYVFKFNVEGTKNLIKKCKEHRVARFLYASSVAVSFVGIPLTNASEDDPLPAPEKYLDYYSASKALAEQYVLSQSTEKFKTVCLRFRAIYGPEDPNVTHKVAKLIKRGLFVGMVSIHGRESNSNASSGANCAKAFVLADTMLKNPEGLHGRVYYIMDQETVGQYAFWEPLVLALGRTPPSRFISYELMRFIVPHIENVCYLLLKTPPLLTKFELSILATDNTYSIERARRELGYEPEPCVMSEVAEYYKNLEEELVSSTVDDWKLIIAVFIAIAAILLAYFVSF</sequence>
<dbReference type="InParanoid" id="G0M8E1"/>
<evidence type="ECO:0000313" key="4">
    <source>
        <dbReference type="Proteomes" id="UP000008068"/>
    </source>
</evidence>
<dbReference type="STRING" id="135651.G0M8E1"/>
<evidence type="ECO:0000259" key="2">
    <source>
        <dbReference type="Pfam" id="PF01073"/>
    </source>
</evidence>
<reference evidence="4" key="1">
    <citation type="submission" date="2011-07" db="EMBL/GenBank/DDBJ databases">
        <authorList>
            <consortium name="Caenorhabditis brenneri Sequencing and Analysis Consortium"/>
            <person name="Wilson R.K."/>
        </authorList>
    </citation>
    <scope>NUCLEOTIDE SEQUENCE [LARGE SCALE GENOMIC DNA]</scope>
    <source>
        <strain evidence="4">PB2801</strain>
    </source>
</reference>
<keyword evidence="4" id="KW-1185">Reference proteome</keyword>
<proteinExistence type="inferred from homology"/>
<dbReference type="EMBL" id="GL379786">
    <property type="protein sequence ID" value="EGT29916.1"/>
    <property type="molecule type" value="Genomic_DNA"/>
</dbReference>
<dbReference type="SUPFAM" id="SSF51735">
    <property type="entry name" value="NAD(P)-binding Rossmann-fold domains"/>
    <property type="match status" value="1"/>
</dbReference>
<dbReference type="GO" id="GO:0005737">
    <property type="term" value="C:cytoplasm"/>
    <property type="evidence" value="ECO:0007669"/>
    <property type="project" value="TreeGrafter"/>
</dbReference>
<dbReference type="GO" id="GO:0006694">
    <property type="term" value="P:steroid biosynthetic process"/>
    <property type="evidence" value="ECO:0007669"/>
    <property type="project" value="InterPro"/>
</dbReference>
<evidence type="ECO:0000313" key="3">
    <source>
        <dbReference type="EMBL" id="EGT29916.1"/>
    </source>
</evidence>
<keyword evidence="1" id="KW-1133">Transmembrane helix</keyword>
<gene>
    <name evidence="3" type="ORF">CAEBREN_28607</name>
</gene>
<dbReference type="InterPro" id="IPR002225">
    <property type="entry name" value="3Beta_OHSteriod_DH/Estase"/>
</dbReference>
<comment type="similarity">
    <text evidence="1">Belongs to the 3-beta-HSD family.</text>
</comment>
<accession>G0M8E1</accession>
<dbReference type="Pfam" id="PF01073">
    <property type="entry name" value="3Beta_HSD"/>
    <property type="match status" value="1"/>
</dbReference>
<feature type="transmembrane region" description="Helical" evidence="1">
    <location>
        <begin position="364"/>
        <end position="383"/>
    </location>
</feature>
<dbReference type="FunCoup" id="G0M8E1">
    <property type="interactions" value="799"/>
</dbReference>
<keyword evidence="1" id="KW-0472">Membrane</keyword>
<dbReference type="HOGENOM" id="CLU_007383_6_8_1"/>
<dbReference type="InterPro" id="IPR051783">
    <property type="entry name" value="NAD(P)-dependent_oxidoreduct"/>
</dbReference>
<dbReference type="GO" id="GO:0004029">
    <property type="term" value="F:aldehyde dehydrogenase (NAD+) activity"/>
    <property type="evidence" value="ECO:0007669"/>
    <property type="project" value="TreeGrafter"/>
</dbReference>
<feature type="domain" description="3-beta hydroxysteroid dehydrogenase/isomerase" evidence="2">
    <location>
        <begin position="17"/>
        <end position="281"/>
    </location>
</feature>
<dbReference type="Gene3D" id="3.40.50.720">
    <property type="entry name" value="NAD(P)-binding Rossmann-like Domain"/>
    <property type="match status" value="1"/>
</dbReference>
<evidence type="ECO:0000256" key="1">
    <source>
        <dbReference type="RuleBase" id="RU004475"/>
    </source>
</evidence>
<dbReference type="PANTHER" id="PTHR48079:SF6">
    <property type="entry name" value="NAD(P)-BINDING DOMAIN-CONTAINING PROTEIN-RELATED"/>
    <property type="match status" value="1"/>
</dbReference>
<dbReference type="GO" id="GO:0016616">
    <property type="term" value="F:oxidoreductase activity, acting on the CH-OH group of donors, NAD or NADP as acceptor"/>
    <property type="evidence" value="ECO:0007669"/>
    <property type="project" value="InterPro"/>
</dbReference>
<protein>
    <recommendedName>
        <fullName evidence="2">3-beta hydroxysteroid dehydrogenase/isomerase domain-containing protein</fullName>
    </recommendedName>
</protein>
<dbReference type="OrthoDB" id="2735536at2759"/>
<keyword evidence="1" id="KW-0560">Oxidoreductase</keyword>
<keyword evidence="1" id="KW-0812">Transmembrane</keyword>
<dbReference type="Proteomes" id="UP000008068">
    <property type="component" value="Unassembled WGS sequence"/>
</dbReference>
<dbReference type="FunFam" id="3.40.50.720:FF:000871">
    <property type="entry name" value="HydroxySteroid Dehydrogenase homolog"/>
    <property type="match status" value="1"/>
</dbReference>
<organism evidence="4">
    <name type="scientific">Caenorhabditis brenneri</name>
    <name type="common">Nematode worm</name>
    <dbReference type="NCBI Taxonomy" id="135651"/>
    <lineage>
        <taxon>Eukaryota</taxon>
        <taxon>Metazoa</taxon>
        <taxon>Ecdysozoa</taxon>
        <taxon>Nematoda</taxon>
        <taxon>Chromadorea</taxon>
        <taxon>Rhabditida</taxon>
        <taxon>Rhabditina</taxon>
        <taxon>Rhabditomorpha</taxon>
        <taxon>Rhabditoidea</taxon>
        <taxon>Rhabditidae</taxon>
        <taxon>Peloderinae</taxon>
        <taxon>Caenorhabditis</taxon>
    </lineage>
</organism>
<name>G0M8E1_CAEBE</name>